<dbReference type="PaxDb" id="6945-B7P9P2"/>
<organism>
    <name type="scientific">Ixodes scapularis</name>
    <name type="common">Black-legged tick</name>
    <name type="synonym">Deer tick</name>
    <dbReference type="NCBI Taxonomy" id="6945"/>
    <lineage>
        <taxon>Eukaryota</taxon>
        <taxon>Metazoa</taxon>
        <taxon>Ecdysozoa</taxon>
        <taxon>Arthropoda</taxon>
        <taxon>Chelicerata</taxon>
        <taxon>Arachnida</taxon>
        <taxon>Acari</taxon>
        <taxon>Parasitiformes</taxon>
        <taxon>Ixodida</taxon>
        <taxon>Ixodoidea</taxon>
        <taxon>Ixodidae</taxon>
        <taxon>Ixodinae</taxon>
        <taxon>Ixodes</taxon>
    </lineage>
</organism>
<feature type="non-terminal residue" evidence="1">
    <location>
        <position position="63"/>
    </location>
</feature>
<proteinExistence type="predicted"/>
<feature type="non-terminal residue" evidence="1">
    <location>
        <position position="1"/>
    </location>
</feature>
<dbReference type="VEuPathDB" id="VectorBase:ISCI017052"/>
<dbReference type="AlphaFoldDB" id="B7P9P2"/>
<evidence type="ECO:0000313" key="3">
    <source>
        <dbReference type="Proteomes" id="UP000001555"/>
    </source>
</evidence>
<reference evidence="1 3" key="1">
    <citation type="submission" date="2008-03" db="EMBL/GenBank/DDBJ databases">
        <title>Annotation of Ixodes scapularis.</title>
        <authorList>
            <consortium name="Ixodes scapularis Genome Project Consortium"/>
            <person name="Caler E."/>
            <person name="Hannick L.I."/>
            <person name="Bidwell S."/>
            <person name="Joardar V."/>
            <person name="Thiagarajan M."/>
            <person name="Amedeo P."/>
            <person name="Galinsky K.J."/>
            <person name="Schobel S."/>
            <person name="Inman J."/>
            <person name="Hostetler J."/>
            <person name="Miller J."/>
            <person name="Hammond M."/>
            <person name="Megy K."/>
            <person name="Lawson D."/>
            <person name="Kodira C."/>
            <person name="Sutton G."/>
            <person name="Meyer J."/>
            <person name="Hill C.A."/>
            <person name="Birren B."/>
            <person name="Nene V."/>
            <person name="Collins F."/>
            <person name="Alarcon-Chaidez F."/>
            <person name="Wikel S."/>
            <person name="Strausberg R."/>
        </authorList>
    </citation>
    <scope>NUCLEOTIDE SEQUENCE [LARGE SCALE GENOMIC DNA]</scope>
    <source>
        <strain evidence="3">Wikel</strain>
        <strain evidence="1">Wikel colony</strain>
    </source>
</reference>
<evidence type="ECO:0000313" key="2">
    <source>
        <dbReference type="EnsemblMetazoa" id="ISCW017052-PA"/>
    </source>
</evidence>
<reference evidence="2" key="2">
    <citation type="submission" date="2020-05" db="UniProtKB">
        <authorList>
            <consortium name="EnsemblMetazoa"/>
        </authorList>
    </citation>
    <scope>IDENTIFICATION</scope>
    <source>
        <strain evidence="2">wikel</strain>
    </source>
</reference>
<evidence type="ECO:0000313" key="1">
    <source>
        <dbReference type="EMBL" id="EEC03314.1"/>
    </source>
</evidence>
<keyword evidence="3" id="KW-1185">Reference proteome</keyword>
<dbReference type="EnsemblMetazoa" id="ISCW017052-RA">
    <property type="protein sequence ID" value="ISCW017052-PA"/>
    <property type="gene ID" value="ISCW017052"/>
</dbReference>
<protein>
    <submittedName>
        <fullName evidence="1 2">Uncharacterized protein</fullName>
    </submittedName>
</protein>
<dbReference type="InParanoid" id="B7P9P2"/>
<gene>
    <name evidence="1" type="ORF">IscW_ISCW017052</name>
</gene>
<sequence>IRHAPAKLSRSEVQRGPLLCEVCGGVLHRPAEEQVPLPPQAPDPVPPTADRCHHHCSLCSSAQ</sequence>
<dbReference type="EMBL" id="DS666028">
    <property type="protein sequence ID" value="EEC03314.1"/>
    <property type="molecule type" value="Genomic_DNA"/>
</dbReference>
<dbReference type="VEuPathDB" id="VectorBase:ISCW017052"/>
<dbReference type="EMBL" id="ABJB010223076">
    <property type="status" value="NOT_ANNOTATED_CDS"/>
    <property type="molecule type" value="Genomic_DNA"/>
</dbReference>
<dbReference type="Proteomes" id="UP000001555">
    <property type="component" value="Unassembled WGS sequence"/>
</dbReference>
<dbReference type="HOGENOM" id="CLU_2892437_0_0_1"/>
<accession>B7P9P2</accession>
<name>B7P9P2_IXOSC</name>